<accession>A0AA88QEA5</accession>
<dbReference type="PANTHER" id="PTHR34663:SF9">
    <property type="entry name" value="OS06G0637400 PROTEIN"/>
    <property type="match status" value="1"/>
</dbReference>
<dbReference type="Proteomes" id="UP001187471">
    <property type="component" value="Unassembled WGS sequence"/>
</dbReference>
<dbReference type="PANTHER" id="PTHR34663">
    <property type="entry name" value="OS06G0637400 PROTEIN"/>
    <property type="match status" value="1"/>
</dbReference>
<name>A0AA88QEA5_9ASTE</name>
<keyword evidence="3" id="KW-1185">Reference proteome</keyword>
<dbReference type="EMBL" id="JAVXUO010003001">
    <property type="protein sequence ID" value="KAK2967642.1"/>
    <property type="molecule type" value="Genomic_DNA"/>
</dbReference>
<evidence type="ECO:0000313" key="2">
    <source>
        <dbReference type="EMBL" id="KAK2967642.1"/>
    </source>
</evidence>
<evidence type="ECO:0000256" key="1">
    <source>
        <dbReference type="SAM" id="MobiDB-lite"/>
    </source>
</evidence>
<protein>
    <submittedName>
        <fullName evidence="2">Uncharacterized protein</fullName>
    </submittedName>
</protein>
<sequence length="124" mass="13269">MLLAMSLWRVSQVKGDYWCERRLIFAAQPQMARGLKLVSSLFLIILLNAVFISTEARPLNILEPQSPDSAGIEGLLNRLALGAVKDGPSPGQGHKFTNSETLGGIKDSGPSPGQGHKSVTGTNQ</sequence>
<reference evidence="2" key="1">
    <citation type="submission" date="2022-12" db="EMBL/GenBank/DDBJ databases">
        <title>Draft genome assemblies for two species of Escallonia (Escalloniales).</title>
        <authorList>
            <person name="Chanderbali A."/>
            <person name="Dervinis C."/>
            <person name="Anghel I."/>
            <person name="Soltis D."/>
            <person name="Soltis P."/>
            <person name="Zapata F."/>
        </authorList>
    </citation>
    <scope>NUCLEOTIDE SEQUENCE</scope>
    <source>
        <strain evidence="2">UCBG92.1500</strain>
        <tissue evidence="2">Leaf</tissue>
    </source>
</reference>
<comment type="caution">
    <text evidence="2">The sequence shown here is derived from an EMBL/GenBank/DDBJ whole genome shotgun (WGS) entry which is preliminary data.</text>
</comment>
<dbReference type="GO" id="GO:0045087">
    <property type="term" value="P:innate immune response"/>
    <property type="evidence" value="ECO:0007669"/>
    <property type="project" value="InterPro"/>
</dbReference>
<dbReference type="InterPro" id="IPR044700">
    <property type="entry name" value="PIP2/PIPL1"/>
</dbReference>
<dbReference type="GO" id="GO:0050793">
    <property type="term" value="P:regulation of developmental process"/>
    <property type="evidence" value="ECO:0007669"/>
    <property type="project" value="InterPro"/>
</dbReference>
<evidence type="ECO:0000313" key="3">
    <source>
        <dbReference type="Proteomes" id="UP001187471"/>
    </source>
</evidence>
<feature type="region of interest" description="Disordered" evidence="1">
    <location>
        <begin position="85"/>
        <end position="124"/>
    </location>
</feature>
<organism evidence="2 3">
    <name type="scientific">Escallonia rubra</name>
    <dbReference type="NCBI Taxonomy" id="112253"/>
    <lineage>
        <taxon>Eukaryota</taxon>
        <taxon>Viridiplantae</taxon>
        <taxon>Streptophyta</taxon>
        <taxon>Embryophyta</taxon>
        <taxon>Tracheophyta</taxon>
        <taxon>Spermatophyta</taxon>
        <taxon>Magnoliopsida</taxon>
        <taxon>eudicotyledons</taxon>
        <taxon>Gunneridae</taxon>
        <taxon>Pentapetalae</taxon>
        <taxon>asterids</taxon>
        <taxon>campanulids</taxon>
        <taxon>Escalloniales</taxon>
        <taxon>Escalloniaceae</taxon>
        <taxon>Escallonia</taxon>
    </lineage>
</organism>
<dbReference type="AlphaFoldDB" id="A0AA88QEA5"/>
<gene>
    <name evidence="2" type="ORF">RJ640_030513</name>
</gene>
<proteinExistence type="predicted"/>